<dbReference type="Proteomes" id="UP000298061">
    <property type="component" value="Unassembled WGS sequence"/>
</dbReference>
<feature type="compositionally biased region" description="Low complexity" evidence="1">
    <location>
        <begin position="41"/>
        <end position="71"/>
    </location>
</feature>
<evidence type="ECO:0000313" key="4">
    <source>
        <dbReference type="Proteomes" id="UP000298061"/>
    </source>
</evidence>
<reference evidence="3 4" key="1">
    <citation type="submission" date="2019-02" db="EMBL/GenBank/DDBJ databases">
        <title>Genome sequencing of the rare red list fungi Hericium alpestre (H. flagellum).</title>
        <authorList>
            <person name="Buettner E."/>
            <person name="Kellner H."/>
        </authorList>
    </citation>
    <scope>NUCLEOTIDE SEQUENCE [LARGE SCALE GENOMIC DNA]</scope>
    <source>
        <strain evidence="3 4">DSM 108284</strain>
    </source>
</reference>
<sequence>MILIILLALVLYRRRRIQQHNLSYIDPQPNYAGGNPGGPPEGAQPGPYAAGYAPNYSRNSYGSPQPQYSQPQYPPQTLNGSGHGYEPNGGFAPVSVPVSDWSMSSIAFGQPPGPPPAHIQQQDYPRVQQQDYPPPQYFPPPNGPPPEGKM</sequence>
<keyword evidence="2" id="KW-0732">Signal</keyword>
<feature type="compositionally biased region" description="Pro residues" evidence="1">
    <location>
        <begin position="132"/>
        <end position="150"/>
    </location>
</feature>
<feature type="compositionally biased region" description="Low complexity" evidence="1">
    <location>
        <begin position="120"/>
        <end position="131"/>
    </location>
</feature>
<feature type="signal peptide" evidence="2">
    <location>
        <begin position="1"/>
        <end position="19"/>
    </location>
</feature>
<feature type="region of interest" description="Disordered" evidence="1">
    <location>
        <begin position="24"/>
        <end position="150"/>
    </location>
</feature>
<dbReference type="EMBL" id="SFCI01002851">
    <property type="protein sequence ID" value="TFY73442.1"/>
    <property type="molecule type" value="Genomic_DNA"/>
</dbReference>
<protein>
    <submittedName>
        <fullName evidence="3">Uncharacterized protein</fullName>
    </submittedName>
</protein>
<comment type="caution">
    <text evidence="3">The sequence shown here is derived from an EMBL/GenBank/DDBJ whole genome shotgun (WGS) entry which is preliminary data.</text>
</comment>
<organism evidence="3 4">
    <name type="scientific">Hericium alpestre</name>
    <dbReference type="NCBI Taxonomy" id="135208"/>
    <lineage>
        <taxon>Eukaryota</taxon>
        <taxon>Fungi</taxon>
        <taxon>Dikarya</taxon>
        <taxon>Basidiomycota</taxon>
        <taxon>Agaricomycotina</taxon>
        <taxon>Agaricomycetes</taxon>
        <taxon>Russulales</taxon>
        <taxon>Hericiaceae</taxon>
        <taxon>Hericium</taxon>
    </lineage>
</organism>
<proteinExistence type="predicted"/>
<dbReference type="AlphaFoldDB" id="A0A4Y9ZFS5"/>
<keyword evidence="4" id="KW-1185">Reference proteome</keyword>
<evidence type="ECO:0000256" key="1">
    <source>
        <dbReference type="SAM" id="MobiDB-lite"/>
    </source>
</evidence>
<evidence type="ECO:0000256" key="2">
    <source>
        <dbReference type="SAM" id="SignalP"/>
    </source>
</evidence>
<name>A0A4Y9ZFS5_9AGAM</name>
<gene>
    <name evidence="3" type="ORF">EWM64_g10570</name>
</gene>
<feature type="chain" id="PRO_5021339670" evidence="2">
    <location>
        <begin position="20"/>
        <end position="150"/>
    </location>
</feature>
<evidence type="ECO:0000313" key="3">
    <source>
        <dbReference type="EMBL" id="TFY73442.1"/>
    </source>
</evidence>
<accession>A0A4Y9ZFS5</accession>